<keyword evidence="2" id="KW-0238">DNA-binding</keyword>
<dbReference type="PROSITE" id="PS51294">
    <property type="entry name" value="HTH_MYB"/>
    <property type="match status" value="1"/>
</dbReference>
<accession>A0AAD4F6W0</accession>
<feature type="compositionally biased region" description="Basic residues" evidence="4">
    <location>
        <begin position="37"/>
        <end position="49"/>
    </location>
</feature>
<gene>
    <name evidence="7" type="ORF">NEMBOFW57_003777</name>
</gene>
<dbReference type="Proteomes" id="UP001197093">
    <property type="component" value="Unassembled WGS sequence"/>
</dbReference>
<evidence type="ECO:0000256" key="1">
    <source>
        <dbReference type="ARBA" id="ARBA00004123"/>
    </source>
</evidence>
<dbReference type="EMBL" id="JAHCVI010000001">
    <property type="protein sequence ID" value="KAG7293720.1"/>
    <property type="molecule type" value="Genomic_DNA"/>
</dbReference>
<organism evidence="7 8">
    <name type="scientific">Staphylotrichum longicolle</name>
    <dbReference type="NCBI Taxonomy" id="669026"/>
    <lineage>
        <taxon>Eukaryota</taxon>
        <taxon>Fungi</taxon>
        <taxon>Dikarya</taxon>
        <taxon>Ascomycota</taxon>
        <taxon>Pezizomycotina</taxon>
        <taxon>Sordariomycetes</taxon>
        <taxon>Sordariomycetidae</taxon>
        <taxon>Sordariales</taxon>
        <taxon>Chaetomiaceae</taxon>
        <taxon>Staphylotrichum</taxon>
    </lineage>
</organism>
<reference evidence="7" key="1">
    <citation type="submission" date="2023-02" db="EMBL/GenBank/DDBJ databases">
        <authorList>
            <person name="Palmer J.M."/>
        </authorList>
    </citation>
    <scope>NUCLEOTIDE SEQUENCE</scope>
    <source>
        <strain evidence="7">FW57</strain>
    </source>
</reference>
<dbReference type="PROSITE" id="PS50090">
    <property type="entry name" value="MYB_LIKE"/>
    <property type="match status" value="2"/>
</dbReference>
<feature type="domain" description="Myb-like" evidence="5">
    <location>
        <begin position="653"/>
        <end position="722"/>
    </location>
</feature>
<dbReference type="Gene3D" id="1.10.10.60">
    <property type="entry name" value="Homeodomain-like"/>
    <property type="match status" value="2"/>
</dbReference>
<protein>
    <recommendedName>
        <fullName evidence="9">Myb transcription factor</fullName>
    </recommendedName>
</protein>
<feature type="region of interest" description="Disordered" evidence="4">
    <location>
        <begin position="855"/>
        <end position="1076"/>
    </location>
</feature>
<feature type="region of interest" description="Disordered" evidence="4">
    <location>
        <begin position="1"/>
        <end position="533"/>
    </location>
</feature>
<proteinExistence type="predicted"/>
<evidence type="ECO:0000259" key="6">
    <source>
        <dbReference type="PROSITE" id="PS51294"/>
    </source>
</evidence>
<feature type="domain" description="Myb-like" evidence="5">
    <location>
        <begin position="606"/>
        <end position="650"/>
    </location>
</feature>
<keyword evidence="8" id="KW-1185">Reference proteome</keyword>
<dbReference type="InterPro" id="IPR051651">
    <property type="entry name" value="DMTF1_DNA-bind_reg"/>
</dbReference>
<evidence type="ECO:0000256" key="3">
    <source>
        <dbReference type="ARBA" id="ARBA00023242"/>
    </source>
</evidence>
<feature type="domain" description="HTH myb-type" evidence="6">
    <location>
        <begin position="601"/>
        <end position="654"/>
    </location>
</feature>
<evidence type="ECO:0000313" key="8">
    <source>
        <dbReference type="Proteomes" id="UP001197093"/>
    </source>
</evidence>
<evidence type="ECO:0000259" key="5">
    <source>
        <dbReference type="PROSITE" id="PS50090"/>
    </source>
</evidence>
<sequence>MPATLSTAFNGPGSPGAPDQSPEAFAHSATQPERSERKKARSSKKRTKTKHPEPIITFEDFKKHRRRSEAPSPLLLPNTQLPLEESETAIILENQLPSQEESPKQAGPSRKGKGKGKEAVRGPVPEDFTAVADPSTFDLDDEAPPSAQPLGKRGRRDSDSRARKKRKTPRRSSVGSDHGLRTGPSDEHPQQPAPEHTNGDVLSEDDIKAEPADAADPLIITQSQPSAFHGDNPQIRPAFSELLVADSQRALSDSGHADPDAQVTSGRNASPGRDLPDGLPRLETSHHSSMDGGGGSVADDDSMSVQSAPHGLPAASDMSIPLTAEHARDAQAPIGTHDGPDLDEVDNLFSANDEPDRRNDATSPQLALPRRDDEEADNHEEADDHEEADSHEEADNRAEADSHEEADTNKEAPNPVQRHANLASTSLEPSPKPSGLTRSVKRKAKKPFLPRQEEENAHAFAALPLDDVVSPSRSRRPKTAQPTAQVLAGPSAVAPRKERKKAPKQPTEDSAAELSDGQIPAGGSQYRSGQLSRTEQNQIIRAVDRFREDEGLTQEELIRVIHDNPQTSTQAVNRQLWASIQDACPSRPRRKLIGWCRQRFHNFAGRGTWTQEQDDELADLVEKHGKKWSFIAGLINRHQKDVRDRWRNYLICRDNVKTDAWSEGEKKQFRDLVESSIEQIREGLSENSNKSPEDLINWLHISDAMGRTRSRLQCMEKWKRMRAAEPLADKVPTVLPPGSSWRLEKARRELRKLTAEDKYILMRTVRDSRVGTDAKINWKQIVSGTFGDRYERQTLVVTWGRLRKAVPDWEWKTTRDCAQYLCDMYESEGNFRANGDVEMGNAEDDLLDETAPSIRKRAKKSKAAARSSSVDTAASSPRNQTTNGVESHKETEEAPAPAKGSKSTSKKLREKRGKLRGKTESNAAVPDTANESAKSADEDAELEDPQSPTKSRSLSTKKRRRPVERDSSPDVEIGAQPLSPSVEAHAARSKRRERRESIGEDSNAKGQEQDIAAPAADSASAKVSKRLRRGSLTGGENADSPLSKKQKTSKNSKVYGRTGKVRADRPPNTFNGKSWSVISSDMDDMEDIPATLPTSSQAAH</sequence>
<comment type="caution">
    <text evidence="7">The sequence shown here is derived from an EMBL/GenBank/DDBJ whole genome shotgun (WGS) entry which is preliminary data.</text>
</comment>
<feature type="compositionally biased region" description="Low complexity" evidence="4">
    <location>
        <begin position="1012"/>
        <end position="1021"/>
    </location>
</feature>
<feature type="compositionally biased region" description="Polar residues" evidence="4">
    <location>
        <begin position="870"/>
        <end position="885"/>
    </location>
</feature>
<evidence type="ECO:0008006" key="9">
    <source>
        <dbReference type="Google" id="ProtNLM"/>
    </source>
</evidence>
<dbReference type="AlphaFoldDB" id="A0AAD4F6W0"/>
<dbReference type="InterPro" id="IPR017930">
    <property type="entry name" value="Myb_dom"/>
</dbReference>
<dbReference type="GO" id="GO:0000976">
    <property type="term" value="F:transcription cis-regulatory region binding"/>
    <property type="evidence" value="ECO:0007669"/>
    <property type="project" value="TreeGrafter"/>
</dbReference>
<evidence type="ECO:0000256" key="4">
    <source>
        <dbReference type="SAM" id="MobiDB-lite"/>
    </source>
</evidence>
<dbReference type="GO" id="GO:0005634">
    <property type="term" value="C:nucleus"/>
    <property type="evidence" value="ECO:0007669"/>
    <property type="project" value="UniProtKB-SubCell"/>
</dbReference>
<name>A0AAD4F6W0_9PEZI</name>
<evidence type="ECO:0000313" key="7">
    <source>
        <dbReference type="EMBL" id="KAG7293720.1"/>
    </source>
</evidence>
<feature type="compositionally biased region" description="Basic residues" evidence="4">
    <location>
        <begin position="439"/>
        <end position="448"/>
    </location>
</feature>
<dbReference type="SUPFAM" id="SSF46689">
    <property type="entry name" value="Homeodomain-like"/>
    <property type="match status" value="1"/>
</dbReference>
<dbReference type="CDD" id="cd00167">
    <property type="entry name" value="SANT"/>
    <property type="match status" value="2"/>
</dbReference>
<feature type="compositionally biased region" description="Acidic residues" evidence="4">
    <location>
        <begin position="374"/>
        <end position="390"/>
    </location>
</feature>
<keyword evidence="3" id="KW-0539">Nucleus</keyword>
<dbReference type="PANTHER" id="PTHR46380:SF2">
    <property type="entry name" value="CYCLIN-D-BINDING MYB-LIKE TRANSCRIPTION FACTOR 1"/>
    <property type="match status" value="1"/>
</dbReference>
<dbReference type="GO" id="GO:0003700">
    <property type="term" value="F:DNA-binding transcription factor activity"/>
    <property type="evidence" value="ECO:0007669"/>
    <property type="project" value="TreeGrafter"/>
</dbReference>
<dbReference type="SMART" id="SM00717">
    <property type="entry name" value="SANT"/>
    <property type="match status" value="3"/>
</dbReference>
<feature type="compositionally biased region" description="Basic and acidic residues" evidence="4">
    <location>
        <begin position="178"/>
        <end position="189"/>
    </location>
</feature>
<dbReference type="PANTHER" id="PTHR46380">
    <property type="entry name" value="CYCLIN-D-BINDING MYB-LIKE TRANSCRIPTION FACTOR 1"/>
    <property type="match status" value="1"/>
</dbReference>
<feature type="compositionally biased region" description="Basic residues" evidence="4">
    <location>
        <begin position="904"/>
        <end position="916"/>
    </location>
</feature>
<comment type="subcellular location">
    <subcellularLocation>
        <location evidence="1">Nucleus</location>
    </subcellularLocation>
</comment>
<evidence type="ECO:0000256" key="2">
    <source>
        <dbReference type="ARBA" id="ARBA00023125"/>
    </source>
</evidence>
<feature type="compositionally biased region" description="Basic and acidic residues" evidence="4">
    <location>
        <begin position="391"/>
        <end position="410"/>
    </location>
</feature>
<dbReference type="Pfam" id="PF13921">
    <property type="entry name" value="Myb_DNA-bind_6"/>
    <property type="match status" value="1"/>
</dbReference>
<dbReference type="InterPro" id="IPR009057">
    <property type="entry name" value="Homeodomain-like_sf"/>
</dbReference>
<dbReference type="InterPro" id="IPR001005">
    <property type="entry name" value="SANT/Myb"/>
</dbReference>